<proteinExistence type="predicted"/>
<keyword evidence="3" id="KW-1185">Reference proteome</keyword>
<sequence>MWFKRFCITLPVFFAIDMLWLGVLARGFYREQIGSLLKADVNWMAAILFYLIFIGGLVYFVIAPALEKRSLRHAAIAGAAFGFVTYATFDLTSLAMIRDWPVLVTVVDMAWGTVLSASVSIVSFSIARRLGV</sequence>
<gene>
    <name evidence="2" type="ORF">GCM10023307_17180</name>
</gene>
<keyword evidence="1" id="KW-1133">Transmembrane helix</keyword>
<feature type="transmembrane region" description="Helical" evidence="1">
    <location>
        <begin position="41"/>
        <end position="62"/>
    </location>
</feature>
<dbReference type="EMBL" id="BAABJE010000007">
    <property type="protein sequence ID" value="GAA4792351.1"/>
    <property type="molecule type" value="Genomic_DNA"/>
</dbReference>
<accession>A0ABP9B9H1</accession>
<reference evidence="3" key="1">
    <citation type="journal article" date="2019" name="Int. J. Syst. Evol. Microbiol.">
        <title>The Global Catalogue of Microorganisms (GCM) 10K type strain sequencing project: providing services to taxonomists for standard genome sequencing and annotation.</title>
        <authorList>
            <consortium name="The Broad Institute Genomics Platform"/>
            <consortium name="The Broad Institute Genome Sequencing Center for Infectious Disease"/>
            <person name="Wu L."/>
            <person name="Ma J."/>
        </authorList>
    </citation>
    <scope>NUCLEOTIDE SEQUENCE [LARGE SCALE GENOMIC DNA]</scope>
    <source>
        <strain evidence="3">JCM 18204</strain>
    </source>
</reference>
<keyword evidence="1" id="KW-0812">Transmembrane</keyword>
<evidence type="ECO:0000313" key="2">
    <source>
        <dbReference type="EMBL" id="GAA4792351.1"/>
    </source>
</evidence>
<dbReference type="InterPro" id="IPR018687">
    <property type="entry name" value="DUF2177_membr"/>
</dbReference>
<organism evidence="2 3">
    <name type="scientific">Lysobacter hankyongensis</name>
    <dbReference type="NCBI Taxonomy" id="1176535"/>
    <lineage>
        <taxon>Bacteria</taxon>
        <taxon>Pseudomonadati</taxon>
        <taxon>Pseudomonadota</taxon>
        <taxon>Gammaproteobacteria</taxon>
        <taxon>Lysobacterales</taxon>
        <taxon>Lysobacteraceae</taxon>
        <taxon>Lysobacter</taxon>
    </lineage>
</organism>
<keyword evidence="1" id="KW-0472">Membrane</keyword>
<dbReference type="RefSeq" id="WP_345302907.1">
    <property type="nucleotide sequence ID" value="NZ_BAABJE010000007.1"/>
</dbReference>
<dbReference type="Proteomes" id="UP001499959">
    <property type="component" value="Unassembled WGS sequence"/>
</dbReference>
<evidence type="ECO:0000313" key="3">
    <source>
        <dbReference type="Proteomes" id="UP001499959"/>
    </source>
</evidence>
<feature type="transmembrane region" description="Helical" evidence="1">
    <location>
        <begin position="109"/>
        <end position="127"/>
    </location>
</feature>
<dbReference type="Pfam" id="PF09945">
    <property type="entry name" value="DUF2177"/>
    <property type="match status" value="1"/>
</dbReference>
<feature type="transmembrane region" description="Helical" evidence="1">
    <location>
        <begin position="74"/>
        <end position="97"/>
    </location>
</feature>
<comment type="caution">
    <text evidence="2">The sequence shown here is derived from an EMBL/GenBank/DDBJ whole genome shotgun (WGS) entry which is preliminary data.</text>
</comment>
<evidence type="ECO:0000256" key="1">
    <source>
        <dbReference type="SAM" id="Phobius"/>
    </source>
</evidence>
<name>A0ABP9B9H1_9GAMM</name>
<protein>
    <submittedName>
        <fullName evidence="2">DUF2177 family protein</fullName>
    </submittedName>
</protein>